<dbReference type="CDD" id="cd00303">
    <property type="entry name" value="retropepsin_like"/>
    <property type="match status" value="1"/>
</dbReference>
<feature type="region of interest" description="Disordered" evidence="10">
    <location>
        <begin position="281"/>
        <end position="300"/>
    </location>
</feature>
<protein>
    <recommendedName>
        <fullName evidence="15">Integrase catalytic domain-containing protein</fullName>
    </recommendedName>
</protein>
<dbReference type="FunFam" id="3.30.70.270:FF:000020">
    <property type="entry name" value="Transposon Tf2-6 polyprotein-like Protein"/>
    <property type="match status" value="1"/>
</dbReference>
<dbReference type="AlphaFoldDB" id="A0A5N6Q5L2"/>
<feature type="region of interest" description="Disordered" evidence="10">
    <location>
        <begin position="200"/>
        <end position="242"/>
    </location>
</feature>
<dbReference type="Gene3D" id="1.10.340.70">
    <property type="match status" value="1"/>
</dbReference>
<keyword evidence="4" id="KW-0540">Nuclease</keyword>
<keyword evidence="14" id="KW-1185">Reference proteome</keyword>
<dbReference type="InterPro" id="IPR041577">
    <property type="entry name" value="RT_RNaseH_2"/>
</dbReference>
<dbReference type="SUPFAM" id="SSF53098">
    <property type="entry name" value="Ribonuclease H-like"/>
    <property type="match status" value="1"/>
</dbReference>
<keyword evidence="3" id="KW-0548">Nucleotidyltransferase</keyword>
<feature type="region of interest" description="Disordered" evidence="10">
    <location>
        <begin position="1"/>
        <end position="23"/>
    </location>
</feature>
<evidence type="ECO:0000256" key="2">
    <source>
        <dbReference type="ARBA" id="ARBA00022679"/>
    </source>
</evidence>
<feature type="domain" description="Reverse transcriptase" evidence="11">
    <location>
        <begin position="523"/>
        <end position="702"/>
    </location>
</feature>
<keyword evidence="6" id="KW-0378">Hydrolase</keyword>
<dbReference type="CDD" id="cd01647">
    <property type="entry name" value="RT_LTR"/>
    <property type="match status" value="1"/>
</dbReference>
<feature type="coiled-coil region" evidence="9">
    <location>
        <begin position="33"/>
        <end position="60"/>
    </location>
</feature>
<dbReference type="InterPro" id="IPR050951">
    <property type="entry name" value="Retrovirus_Pol_polyprotein"/>
</dbReference>
<evidence type="ECO:0000256" key="6">
    <source>
        <dbReference type="ARBA" id="ARBA00022801"/>
    </source>
</evidence>
<evidence type="ECO:0000259" key="11">
    <source>
        <dbReference type="PROSITE" id="PS50878"/>
    </source>
</evidence>
<dbReference type="PROSITE" id="PS50878">
    <property type="entry name" value="RT_POL"/>
    <property type="match status" value="1"/>
</dbReference>
<evidence type="ECO:0000256" key="7">
    <source>
        <dbReference type="ARBA" id="ARBA00022918"/>
    </source>
</evidence>
<dbReference type="InterPro" id="IPR012337">
    <property type="entry name" value="RNaseH-like_sf"/>
</dbReference>
<sequence>MTPDPDEKMVQTRHNTEGSSNPADFVAEQLAAIASKLEAMDSLQADMAALKRQVAAKDKAPFGGERLDEAESGFSNASRRPFHEIDFPSFNGGDSRGWILKAEKYFRFYNTLDEEKVDVAAIHHNPDEYLCSVKQTGTIMEYRQEFTRRSSRVNNWPGHCLLGVFLNGLKDELKADVRIHKPRTVYKAVSLAMEFESKLNSSKPEKKTSYQSQLRPDSKPFIPSTHYPSTAPVTKMDSKPNTRLTDAEKQARYLKGECFKCGAKYGPGHRCQTGTLKLLTADDDEPKDVEEEPNEPPEETAEISLNAILGRPHPTTMKVHGTLNNTEVLILVDGGSTHNFISEVLVNELHLCTQPIEPFGVQIGNGDVIRCGRICKSLSVKVEDLSITQDFHPFSLGGVDVVLGVQWLATLNTVQANWKEMFMIFTIEGKKYKFQGITSGPQKSSSFQHLAIKPDSSPTIPDPLKPLLKTHTTVFLEPNTLPPVRTQTHSINLFPNSTPPNIRPYRYPHVQKNEIEKQVQQLLDLGFLQPGTSPFSSPILLVRKKDQSWRMCVDYQALNKLTIADKYPIPNIDELLDELYGATIFSKLDLRSGYYQIRVTEADVPKTAFRTHSGHYEFKVMPFGLTNAPSTFQAIMNDLFRPFLRKFVLVFFDDILIYSRNMDQHVYYLDTTLQLLKSHSFFVKLSKCCFGQSHVNFLGHIITSEGVQVEEEKIVAIKSWPIPHNVTQVRGFLGLTGYYRRFVRNYGIIACPLTALTKKNGFHWNDEALAAFNALKTALTTAPVLHLPDFDKEFVVECDASSDGIGAIVSQAEHPIAYFSKGFTPSTRFKSAYDRELLALVLAVQKWNHYLFGRHFLIRKENRRADALSRRPMCATLLTFTVPYCVDVGDIHEGLKTDPFTLDLLHKLQNSSTPLPDFSLVDGFLFHRKRLVIPDVPGLRLKLLQEAHDTPTGGHGGFLKTLKRLSSQYFWPHMNKDIRLHVQNCITCQQQKYQTTSPAGLLQPLPIPNQICEDVSMDFIVGLPPSKRFDTILVVIDRLSKYAHFLSLSHPFTAKTVANLFCKEIVRLHGFPRSIVSDRDVVFLSQFWQELFRLSQTKLNLSSSYHPQTDGQSEVQNHKKEKEKKR</sequence>
<name>A0A5N6Q5L2_9ASTR</name>
<dbReference type="PANTHER" id="PTHR37984:SF5">
    <property type="entry name" value="PROTEIN NYNRIN-LIKE"/>
    <property type="match status" value="1"/>
</dbReference>
<organism evidence="13 14">
    <name type="scientific">Mikania micrantha</name>
    <name type="common">bitter vine</name>
    <dbReference type="NCBI Taxonomy" id="192012"/>
    <lineage>
        <taxon>Eukaryota</taxon>
        <taxon>Viridiplantae</taxon>
        <taxon>Streptophyta</taxon>
        <taxon>Embryophyta</taxon>
        <taxon>Tracheophyta</taxon>
        <taxon>Spermatophyta</taxon>
        <taxon>Magnoliopsida</taxon>
        <taxon>eudicotyledons</taxon>
        <taxon>Gunneridae</taxon>
        <taxon>Pentapetalae</taxon>
        <taxon>asterids</taxon>
        <taxon>campanulids</taxon>
        <taxon>Asterales</taxon>
        <taxon>Asteraceae</taxon>
        <taxon>Asteroideae</taxon>
        <taxon>Heliantheae alliance</taxon>
        <taxon>Eupatorieae</taxon>
        <taxon>Mikania</taxon>
    </lineage>
</organism>
<evidence type="ECO:0000256" key="3">
    <source>
        <dbReference type="ARBA" id="ARBA00022695"/>
    </source>
</evidence>
<accession>A0A5N6Q5L2</accession>
<dbReference type="Gene3D" id="3.10.10.10">
    <property type="entry name" value="HIV Type 1 Reverse Transcriptase, subunit A, domain 1"/>
    <property type="match status" value="1"/>
</dbReference>
<keyword evidence="7" id="KW-0695">RNA-directed DNA polymerase</keyword>
<dbReference type="GO" id="GO:0008233">
    <property type="term" value="F:peptidase activity"/>
    <property type="evidence" value="ECO:0007669"/>
    <property type="project" value="UniProtKB-KW"/>
</dbReference>
<keyword evidence="8" id="KW-0511">Multifunctional enzyme</keyword>
<keyword evidence="1" id="KW-0645">Protease</keyword>
<dbReference type="Gene3D" id="3.30.420.10">
    <property type="entry name" value="Ribonuclease H-like superfamily/Ribonuclease H"/>
    <property type="match status" value="1"/>
</dbReference>
<evidence type="ECO:0000256" key="8">
    <source>
        <dbReference type="ARBA" id="ARBA00023268"/>
    </source>
</evidence>
<dbReference type="InterPro" id="IPR043502">
    <property type="entry name" value="DNA/RNA_pol_sf"/>
</dbReference>
<dbReference type="Proteomes" id="UP000326396">
    <property type="component" value="Linkage Group LG1"/>
</dbReference>
<gene>
    <name evidence="13" type="ORF">E3N88_03038</name>
</gene>
<dbReference type="InterPro" id="IPR043128">
    <property type="entry name" value="Rev_trsase/Diguanyl_cyclase"/>
</dbReference>
<evidence type="ECO:0008006" key="15">
    <source>
        <dbReference type="Google" id="ProtNLM"/>
    </source>
</evidence>
<evidence type="ECO:0000313" key="13">
    <source>
        <dbReference type="EMBL" id="KAD7479902.1"/>
    </source>
</evidence>
<dbReference type="GO" id="GO:0015074">
    <property type="term" value="P:DNA integration"/>
    <property type="evidence" value="ECO:0007669"/>
    <property type="project" value="InterPro"/>
</dbReference>
<dbReference type="InterPro" id="IPR036397">
    <property type="entry name" value="RNaseH_sf"/>
</dbReference>
<evidence type="ECO:0000256" key="9">
    <source>
        <dbReference type="SAM" id="Coils"/>
    </source>
</evidence>
<dbReference type="Gene3D" id="2.40.70.10">
    <property type="entry name" value="Acid Proteases"/>
    <property type="match status" value="1"/>
</dbReference>
<dbReference type="EMBL" id="SZYD01000001">
    <property type="protein sequence ID" value="KAD7479902.1"/>
    <property type="molecule type" value="Genomic_DNA"/>
</dbReference>
<dbReference type="Gene3D" id="3.30.70.270">
    <property type="match status" value="2"/>
</dbReference>
<dbReference type="GO" id="GO:0003676">
    <property type="term" value="F:nucleic acid binding"/>
    <property type="evidence" value="ECO:0007669"/>
    <property type="project" value="InterPro"/>
</dbReference>
<dbReference type="Pfam" id="PF17919">
    <property type="entry name" value="RT_RNaseH_2"/>
    <property type="match status" value="1"/>
</dbReference>
<dbReference type="InterPro" id="IPR021109">
    <property type="entry name" value="Peptidase_aspartic_dom_sf"/>
</dbReference>
<dbReference type="InterPro" id="IPR041588">
    <property type="entry name" value="Integrase_H2C2"/>
</dbReference>
<dbReference type="FunFam" id="1.10.340.70:FF:000001">
    <property type="entry name" value="Retrovirus-related Pol polyprotein from transposon gypsy-like Protein"/>
    <property type="match status" value="1"/>
</dbReference>
<dbReference type="GO" id="GO:0006508">
    <property type="term" value="P:proteolysis"/>
    <property type="evidence" value="ECO:0007669"/>
    <property type="project" value="UniProtKB-KW"/>
</dbReference>
<keyword evidence="2" id="KW-0808">Transferase</keyword>
<dbReference type="SUPFAM" id="SSF56672">
    <property type="entry name" value="DNA/RNA polymerases"/>
    <property type="match status" value="1"/>
</dbReference>
<proteinExistence type="predicted"/>
<comment type="caution">
    <text evidence="13">The sequence shown here is derived from an EMBL/GenBank/DDBJ whole genome shotgun (WGS) entry which is preliminary data.</text>
</comment>
<dbReference type="PANTHER" id="PTHR37984">
    <property type="entry name" value="PROTEIN CBG26694"/>
    <property type="match status" value="1"/>
</dbReference>
<feature type="domain" description="Integrase catalytic" evidence="12">
    <location>
        <begin position="1002"/>
        <end position="1126"/>
    </location>
</feature>
<feature type="region of interest" description="Disordered" evidence="10">
    <location>
        <begin position="1103"/>
        <end position="1126"/>
    </location>
</feature>
<evidence type="ECO:0000256" key="1">
    <source>
        <dbReference type="ARBA" id="ARBA00022670"/>
    </source>
</evidence>
<evidence type="ECO:0000256" key="4">
    <source>
        <dbReference type="ARBA" id="ARBA00022722"/>
    </source>
</evidence>
<dbReference type="Pfam" id="PF08284">
    <property type="entry name" value="RVP_2"/>
    <property type="match status" value="1"/>
</dbReference>
<reference evidence="13 14" key="1">
    <citation type="submission" date="2019-05" db="EMBL/GenBank/DDBJ databases">
        <title>Mikania micrantha, genome provides insights into the molecular mechanism of rapid growth.</title>
        <authorList>
            <person name="Liu B."/>
        </authorList>
    </citation>
    <scope>NUCLEOTIDE SEQUENCE [LARGE SCALE GENOMIC DNA]</scope>
    <source>
        <strain evidence="13">NLD-2019</strain>
        <tissue evidence="13">Leaf</tissue>
    </source>
</reference>
<dbReference type="OrthoDB" id="2013610at2759"/>
<evidence type="ECO:0000259" key="12">
    <source>
        <dbReference type="PROSITE" id="PS50994"/>
    </source>
</evidence>
<dbReference type="GO" id="GO:0003964">
    <property type="term" value="F:RNA-directed DNA polymerase activity"/>
    <property type="evidence" value="ECO:0007669"/>
    <property type="project" value="UniProtKB-KW"/>
</dbReference>
<dbReference type="Pfam" id="PF17921">
    <property type="entry name" value="Integrase_H2C2"/>
    <property type="match status" value="1"/>
</dbReference>
<feature type="compositionally biased region" description="Polar residues" evidence="10">
    <location>
        <begin position="1103"/>
        <end position="1115"/>
    </location>
</feature>
<dbReference type="GO" id="GO:0004519">
    <property type="term" value="F:endonuclease activity"/>
    <property type="evidence" value="ECO:0007669"/>
    <property type="project" value="UniProtKB-KW"/>
</dbReference>
<keyword evidence="9" id="KW-0175">Coiled coil</keyword>
<dbReference type="FunFam" id="3.10.10.10:FF:000007">
    <property type="entry name" value="Retrovirus-related Pol polyprotein from transposon 17.6-like Protein"/>
    <property type="match status" value="1"/>
</dbReference>
<evidence type="ECO:0000256" key="5">
    <source>
        <dbReference type="ARBA" id="ARBA00022759"/>
    </source>
</evidence>
<dbReference type="InterPro" id="IPR000477">
    <property type="entry name" value="RT_dom"/>
</dbReference>
<dbReference type="Pfam" id="PF00078">
    <property type="entry name" value="RVT_1"/>
    <property type="match status" value="1"/>
</dbReference>
<feature type="compositionally biased region" description="Basic and acidic residues" evidence="10">
    <location>
        <begin position="1"/>
        <end position="16"/>
    </location>
</feature>
<dbReference type="InterPro" id="IPR001584">
    <property type="entry name" value="Integrase_cat-core"/>
</dbReference>
<evidence type="ECO:0000256" key="10">
    <source>
        <dbReference type="SAM" id="MobiDB-lite"/>
    </source>
</evidence>
<dbReference type="PROSITE" id="PS50994">
    <property type="entry name" value="INTEGRASE"/>
    <property type="match status" value="1"/>
</dbReference>
<keyword evidence="5" id="KW-0255">Endonuclease</keyword>
<evidence type="ECO:0000313" key="14">
    <source>
        <dbReference type="Proteomes" id="UP000326396"/>
    </source>
</evidence>